<dbReference type="Proteomes" id="UP000634647">
    <property type="component" value="Unassembled WGS sequence"/>
</dbReference>
<gene>
    <name evidence="2" type="ORF">GCM10008024_08880</name>
    <name evidence="3" type="ORF">SAMN05444006_103203</name>
</gene>
<dbReference type="Proteomes" id="UP000199541">
    <property type="component" value="Unassembled WGS sequence"/>
</dbReference>
<protein>
    <submittedName>
        <fullName evidence="2">Glutathione S-transferase</fullName>
    </submittedName>
</protein>
<accession>A0AAN4UPM1</accession>
<dbReference type="PROSITE" id="PS50404">
    <property type="entry name" value="GST_NTER"/>
    <property type="match status" value="1"/>
</dbReference>
<dbReference type="Pfam" id="PF13409">
    <property type="entry name" value="GST_N_2"/>
    <property type="match status" value="1"/>
</dbReference>
<dbReference type="InterPro" id="IPR004045">
    <property type="entry name" value="Glutathione_S-Trfase_N"/>
</dbReference>
<dbReference type="SUPFAM" id="SSF52833">
    <property type="entry name" value="Thioredoxin-like"/>
    <property type="match status" value="1"/>
</dbReference>
<dbReference type="SUPFAM" id="SSF47616">
    <property type="entry name" value="GST C-terminal domain-like"/>
    <property type="match status" value="1"/>
</dbReference>
<dbReference type="PANTHER" id="PTHR44051">
    <property type="entry name" value="GLUTATHIONE S-TRANSFERASE-RELATED"/>
    <property type="match status" value="1"/>
</dbReference>
<sequence length="208" mass="22310">MVELLLYGHPDSGHACKVAATLALAGLAHRVERVDIWAAPQTRPADFLAANPAVEVPVLMIDGQSHVQSGAILLEIATRWHCLGGESTAGLRRGRELLLWEANRIGMCLPQLVAARGPGRRAFAPEVVAWLVGRYAADRTRFDLLLGDGPFFHGDAPGIGDCAIWGYAQWTDRAGVAPSPAMAAWQARMRALPAMRSPEGFFPDAAPA</sequence>
<comment type="caution">
    <text evidence="2">The sequence shown here is derived from an EMBL/GenBank/DDBJ whole genome shotgun (WGS) entry which is preliminary data.</text>
</comment>
<evidence type="ECO:0000259" key="1">
    <source>
        <dbReference type="PROSITE" id="PS50404"/>
    </source>
</evidence>
<dbReference type="RefSeq" id="WP_035842342.1">
    <property type="nucleotide sequence ID" value="NZ_BNAB01000003.1"/>
</dbReference>
<dbReference type="Gene3D" id="1.20.1050.10">
    <property type="match status" value="1"/>
</dbReference>
<evidence type="ECO:0000313" key="3">
    <source>
        <dbReference type="EMBL" id="SDW43302.1"/>
    </source>
</evidence>
<evidence type="ECO:0000313" key="5">
    <source>
        <dbReference type="Proteomes" id="UP000634647"/>
    </source>
</evidence>
<dbReference type="Gene3D" id="3.40.30.10">
    <property type="entry name" value="Glutaredoxin"/>
    <property type="match status" value="1"/>
</dbReference>
<dbReference type="EMBL" id="FNOB01000003">
    <property type="protein sequence ID" value="SDW43302.1"/>
    <property type="molecule type" value="Genomic_DNA"/>
</dbReference>
<reference evidence="3 4" key="2">
    <citation type="submission" date="2016-10" db="EMBL/GenBank/DDBJ databases">
        <authorList>
            <person name="Varghese N."/>
            <person name="Submissions S."/>
        </authorList>
    </citation>
    <scope>NUCLEOTIDE SEQUENCE [LARGE SCALE GENOMIC DNA]</scope>
    <source>
        <strain evidence="3 4">DSM 24802</strain>
    </source>
</reference>
<dbReference type="AlphaFoldDB" id="A0AAN4UPM1"/>
<dbReference type="PANTHER" id="PTHR44051:SF8">
    <property type="entry name" value="GLUTATHIONE S-TRANSFERASE GSTA"/>
    <property type="match status" value="1"/>
</dbReference>
<feature type="domain" description="GST N-terminal" evidence="1">
    <location>
        <begin position="2"/>
        <end position="84"/>
    </location>
</feature>
<reference evidence="2" key="3">
    <citation type="submission" date="2023-06" db="EMBL/GenBank/DDBJ databases">
        <authorList>
            <person name="Sun Q."/>
            <person name="Zhou Y."/>
        </authorList>
    </citation>
    <scope>NUCLEOTIDE SEQUENCE</scope>
    <source>
        <strain evidence="2">CGMCC 1.10859</strain>
    </source>
</reference>
<dbReference type="InterPro" id="IPR036282">
    <property type="entry name" value="Glutathione-S-Trfase_C_sf"/>
</dbReference>
<dbReference type="EMBL" id="BNAB01000003">
    <property type="protein sequence ID" value="GHD99808.1"/>
    <property type="molecule type" value="Genomic_DNA"/>
</dbReference>
<name>A0AAN4UPM1_9RHOB</name>
<reference evidence="2" key="1">
    <citation type="journal article" date="2014" name="Int. J. Syst. Evol. Microbiol.">
        <title>Complete genome sequence of Corynebacterium casei LMG S-19264T (=DSM 44701T), isolated from a smear-ripened cheese.</title>
        <authorList>
            <consortium name="US DOE Joint Genome Institute (JGI-PGF)"/>
            <person name="Walter F."/>
            <person name="Albersmeier A."/>
            <person name="Kalinowski J."/>
            <person name="Ruckert C."/>
        </authorList>
    </citation>
    <scope>NUCLEOTIDE SEQUENCE</scope>
    <source>
        <strain evidence="2">CGMCC 1.10859</strain>
    </source>
</reference>
<evidence type="ECO:0000313" key="2">
    <source>
        <dbReference type="EMBL" id="GHD99808.1"/>
    </source>
</evidence>
<dbReference type="InterPro" id="IPR036249">
    <property type="entry name" value="Thioredoxin-like_sf"/>
</dbReference>
<organism evidence="2 5">
    <name type="scientific">Allgaiera indica</name>
    <dbReference type="NCBI Taxonomy" id="765699"/>
    <lineage>
        <taxon>Bacteria</taxon>
        <taxon>Pseudomonadati</taxon>
        <taxon>Pseudomonadota</taxon>
        <taxon>Alphaproteobacteria</taxon>
        <taxon>Rhodobacterales</taxon>
        <taxon>Paracoccaceae</taxon>
        <taxon>Allgaiera</taxon>
    </lineage>
</organism>
<evidence type="ECO:0000313" key="4">
    <source>
        <dbReference type="Proteomes" id="UP000199541"/>
    </source>
</evidence>
<keyword evidence="4" id="KW-1185">Reference proteome</keyword>
<proteinExistence type="predicted"/>